<gene>
    <name evidence="17" type="ORF">DME_LOCUS2104</name>
</gene>
<feature type="domain" description="Kinesin motor" evidence="16">
    <location>
        <begin position="3"/>
        <end position="347"/>
    </location>
</feature>
<dbReference type="GO" id="GO:0048490">
    <property type="term" value="P:anterograde synaptic vesicle transport"/>
    <property type="evidence" value="ECO:0007669"/>
    <property type="project" value="UniProtKB-ARBA"/>
</dbReference>
<dbReference type="CDD" id="cd01365">
    <property type="entry name" value="KISc_KIF1A_KIF1B"/>
    <property type="match status" value="1"/>
</dbReference>
<dbReference type="GO" id="GO:0040012">
    <property type="term" value="P:regulation of locomotion"/>
    <property type="evidence" value="ECO:0007669"/>
    <property type="project" value="UniProtKB-ARBA"/>
</dbReference>
<dbReference type="PANTHER" id="PTHR47117:SF10">
    <property type="entry name" value="KINESIN-LIKE PROTEIN KIF1B"/>
    <property type="match status" value="1"/>
</dbReference>
<dbReference type="PRINTS" id="PR00380">
    <property type="entry name" value="KINESINHEAVY"/>
</dbReference>
<dbReference type="SUPFAM" id="SSF50729">
    <property type="entry name" value="PH domain-like"/>
    <property type="match status" value="1"/>
</dbReference>
<keyword evidence="3" id="KW-0963">Cytoplasm</keyword>
<dbReference type="AlphaFoldDB" id="A0A158Q5Q7"/>
<comment type="subcellular location">
    <subcellularLocation>
        <location evidence="1">Cytoplasm</location>
        <location evidence="1">Cytoskeleton</location>
    </subcellularLocation>
</comment>
<dbReference type="Proteomes" id="UP000274756">
    <property type="component" value="Unassembled WGS sequence"/>
</dbReference>
<evidence type="ECO:0000259" key="15">
    <source>
        <dbReference type="PROSITE" id="PS50006"/>
    </source>
</evidence>
<dbReference type="Gene3D" id="2.60.200.20">
    <property type="match status" value="1"/>
</dbReference>
<dbReference type="PROSITE" id="PS50067">
    <property type="entry name" value="KINESIN_MOTOR_2"/>
    <property type="match status" value="1"/>
</dbReference>
<evidence type="ECO:0000256" key="7">
    <source>
        <dbReference type="ARBA" id="ARBA00023054"/>
    </source>
</evidence>
<dbReference type="InterPro" id="IPR049780">
    <property type="entry name" value="PH_KIFIA_KIFIB"/>
</dbReference>
<evidence type="ECO:0000256" key="4">
    <source>
        <dbReference type="ARBA" id="ARBA00022701"/>
    </source>
</evidence>
<dbReference type="InterPro" id="IPR022164">
    <property type="entry name" value="Kinesin-like"/>
</dbReference>
<dbReference type="SMART" id="SM00233">
    <property type="entry name" value="PH"/>
    <property type="match status" value="1"/>
</dbReference>
<dbReference type="Pfam" id="PF00169">
    <property type="entry name" value="PH"/>
    <property type="match status" value="1"/>
</dbReference>
<keyword evidence="4" id="KW-0493">Microtubule</keyword>
<dbReference type="Gene3D" id="3.40.850.10">
    <property type="entry name" value="Kinesin motor domain"/>
    <property type="match status" value="1"/>
</dbReference>
<evidence type="ECO:0000256" key="1">
    <source>
        <dbReference type="ARBA" id="ARBA00004245"/>
    </source>
</evidence>
<dbReference type="GO" id="GO:0051222">
    <property type="term" value="P:positive regulation of protein transport"/>
    <property type="evidence" value="ECO:0007669"/>
    <property type="project" value="UniProtKB-ARBA"/>
</dbReference>
<keyword evidence="7 12" id="KW-0175">Coiled coil</keyword>
<proteinExistence type="inferred from homology"/>
<keyword evidence="6 11" id="KW-0067">ATP-binding</keyword>
<evidence type="ECO:0000256" key="13">
    <source>
        <dbReference type="SAM" id="MobiDB-lite"/>
    </source>
</evidence>
<comment type="function">
    <text evidence="10">Required for presynaptic maturation, has a role in axonal transport of dense-core vesicles carrying synaptic vesicle precursors, components required for the morphological transformation of axonal growth cones to mature boutons.</text>
</comment>
<dbReference type="Pfam" id="PF00225">
    <property type="entry name" value="Kinesin"/>
    <property type="match status" value="1"/>
</dbReference>
<evidence type="ECO:0000256" key="12">
    <source>
        <dbReference type="SAM" id="Coils"/>
    </source>
</evidence>
<dbReference type="InterPro" id="IPR019821">
    <property type="entry name" value="Kinesin_motor_CS"/>
</dbReference>
<feature type="region of interest" description="Disordered" evidence="13">
    <location>
        <begin position="1456"/>
        <end position="1493"/>
    </location>
</feature>
<protein>
    <recommendedName>
        <fullName evidence="2">Kinesin-like protein unc-104</fullName>
    </recommendedName>
</protein>
<evidence type="ECO:0000256" key="9">
    <source>
        <dbReference type="ARBA" id="ARBA00023212"/>
    </source>
</evidence>
<dbReference type="FunFam" id="2.60.200.20:FF:000001">
    <property type="entry name" value="Kinesin family member 1B"/>
    <property type="match status" value="1"/>
</dbReference>
<organism evidence="18 20">
    <name type="scientific">Dracunculus medinensis</name>
    <name type="common">Guinea worm</name>
    <dbReference type="NCBI Taxonomy" id="318479"/>
    <lineage>
        <taxon>Eukaryota</taxon>
        <taxon>Metazoa</taxon>
        <taxon>Ecdysozoa</taxon>
        <taxon>Nematoda</taxon>
        <taxon>Chromadorea</taxon>
        <taxon>Rhabditida</taxon>
        <taxon>Spirurina</taxon>
        <taxon>Dracunculoidea</taxon>
        <taxon>Dracunculidae</taxon>
        <taxon>Dracunculus</taxon>
    </lineage>
</organism>
<dbReference type="GO" id="GO:0005874">
    <property type="term" value="C:microtubule"/>
    <property type="evidence" value="ECO:0007669"/>
    <property type="project" value="UniProtKB-KW"/>
</dbReference>
<dbReference type="GO" id="GO:0030425">
    <property type="term" value="C:dendrite"/>
    <property type="evidence" value="ECO:0007669"/>
    <property type="project" value="UniProtKB-ARBA"/>
</dbReference>
<dbReference type="InterPro" id="IPR000253">
    <property type="entry name" value="FHA_dom"/>
</dbReference>
<dbReference type="InterPro" id="IPR011993">
    <property type="entry name" value="PH-like_dom_sf"/>
</dbReference>
<evidence type="ECO:0000259" key="14">
    <source>
        <dbReference type="PROSITE" id="PS50003"/>
    </source>
</evidence>
<dbReference type="GO" id="GO:0021700">
    <property type="term" value="P:developmental maturation"/>
    <property type="evidence" value="ECO:0007669"/>
    <property type="project" value="UniProtKB-ARBA"/>
</dbReference>
<feature type="domain" description="FHA" evidence="15">
    <location>
        <begin position="483"/>
        <end position="534"/>
    </location>
</feature>
<dbReference type="GO" id="GO:0016192">
    <property type="term" value="P:vesicle-mediated transport"/>
    <property type="evidence" value="ECO:0007669"/>
    <property type="project" value="UniProtKB-ARBA"/>
</dbReference>
<reference evidence="17 19" key="2">
    <citation type="submission" date="2018-11" db="EMBL/GenBank/DDBJ databases">
        <authorList>
            <consortium name="Pathogen Informatics"/>
        </authorList>
    </citation>
    <scope>NUCLEOTIDE SEQUENCE [LARGE SCALE GENOMIC DNA]</scope>
</reference>
<dbReference type="GO" id="GO:1904115">
    <property type="term" value="C:axon cytoplasm"/>
    <property type="evidence" value="ECO:0007669"/>
    <property type="project" value="GOC"/>
</dbReference>
<dbReference type="InterPro" id="IPR008984">
    <property type="entry name" value="SMAD_FHA_dom_sf"/>
</dbReference>
<dbReference type="Pfam" id="PF12473">
    <property type="entry name" value="DUF3694"/>
    <property type="match status" value="1"/>
</dbReference>
<feature type="compositionally biased region" description="Low complexity" evidence="13">
    <location>
        <begin position="1474"/>
        <end position="1487"/>
    </location>
</feature>
<evidence type="ECO:0000256" key="5">
    <source>
        <dbReference type="ARBA" id="ARBA00022741"/>
    </source>
</evidence>
<dbReference type="PROSITE" id="PS50003">
    <property type="entry name" value="PH_DOMAIN"/>
    <property type="match status" value="1"/>
</dbReference>
<feature type="domain" description="PH" evidence="14">
    <location>
        <begin position="1552"/>
        <end position="1649"/>
    </location>
</feature>
<dbReference type="Pfam" id="PF00498">
    <property type="entry name" value="FHA"/>
    <property type="match status" value="1"/>
</dbReference>
<dbReference type="PANTHER" id="PTHR47117">
    <property type="entry name" value="STAR-RELATED LIPID TRANSFER PROTEIN 9"/>
    <property type="match status" value="1"/>
</dbReference>
<dbReference type="FunFam" id="2.30.29.30:FF:000204">
    <property type="entry name" value="kinesin-like protein unc-104 isoform X6"/>
    <property type="match status" value="1"/>
</dbReference>
<comment type="similarity">
    <text evidence="11">Belongs to the TRAFAC class myosin-kinesin ATPase superfamily. Kinesin family.</text>
</comment>
<dbReference type="PROSITE" id="PS50006">
    <property type="entry name" value="FHA_DOMAIN"/>
    <property type="match status" value="1"/>
</dbReference>
<keyword evidence="5 11" id="KW-0547">Nucleotide-binding</keyword>
<dbReference type="GO" id="GO:0003777">
    <property type="term" value="F:microtubule motor activity"/>
    <property type="evidence" value="ECO:0007669"/>
    <property type="project" value="InterPro"/>
</dbReference>
<keyword evidence="9" id="KW-0206">Cytoskeleton</keyword>
<evidence type="ECO:0000256" key="10">
    <source>
        <dbReference type="ARBA" id="ARBA00056070"/>
    </source>
</evidence>
<feature type="binding site" evidence="11">
    <location>
        <begin position="93"/>
        <end position="100"/>
    </location>
    <ligand>
        <name>ATP</name>
        <dbReference type="ChEBI" id="CHEBI:30616"/>
    </ligand>
</feature>
<feature type="coiled-coil region" evidence="12">
    <location>
        <begin position="601"/>
        <end position="650"/>
    </location>
</feature>
<dbReference type="OrthoDB" id="3176171at2759"/>
<dbReference type="Gene3D" id="2.30.29.30">
    <property type="entry name" value="Pleckstrin-homology domain (PH domain)/Phosphotyrosine-binding domain (PTB)"/>
    <property type="match status" value="1"/>
</dbReference>
<evidence type="ECO:0000313" key="19">
    <source>
        <dbReference type="Proteomes" id="UP000274756"/>
    </source>
</evidence>
<dbReference type="InterPro" id="IPR036961">
    <property type="entry name" value="Kinesin_motor_dom_sf"/>
</dbReference>
<evidence type="ECO:0000313" key="20">
    <source>
        <dbReference type="WBParaSite" id="DME_0000797901-mRNA-1"/>
    </source>
</evidence>
<evidence type="ECO:0000259" key="16">
    <source>
        <dbReference type="PROSITE" id="PS50067"/>
    </source>
</evidence>
<dbReference type="GO" id="GO:0098793">
    <property type="term" value="C:presynapse"/>
    <property type="evidence" value="ECO:0007669"/>
    <property type="project" value="UniProtKB-ARBA"/>
</dbReference>
<dbReference type="InterPro" id="IPR001752">
    <property type="entry name" value="Kinesin_motor_dom"/>
</dbReference>
<dbReference type="CDD" id="cd01233">
    <property type="entry name" value="PH_KIFIA_KIFIB"/>
    <property type="match status" value="1"/>
</dbReference>
<dbReference type="InterPro" id="IPR027417">
    <property type="entry name" value="P-loop_NTPase"/>
</dbReference>
<dbReference type="InterPro" id="IPR001849">
    <property type="entry name" value="PH_domain"/>
</dbReference>
<dbReference type="GO" id="GO:0005524">
    <property type="term" value="F:ATP binding"/>
    <property type="evidence" value="ECO:0007669"/>
    <property type="project" value="UniProtKB-UniRule"/>
</dbReference>
<keyword evidence="8 11" id="KW-0505">Motor protein</keyword>
<dbReference type="GO" id="GO:0008582">
    <property type="term" value="P:regulation of synaptic assembly at neuromuscular junction"/>
    <property type="evidence" value="ECO:0007669"/>
    <property type="project" value="UniProtKB-ARBA"/>
</dbReference>
<dbReference type="CDD" id="cd22705">
    <property type="entry name" value="FHA_KIF1"/>
    <property type="match status" value="1"/>
</dbReference>
<dbReference type="InterPro" id="IPR032405">
    <property type="entry name" value="Kinesin_assoc"/>
</dbReference>
<dbReference type="SMART" id="SM00240">
    <property type="entry name" value="FHA"/>
    <property type="match status" value="1"/>
</dbReference>
<dbReference type="Proteomes" id="UP000038040">
    <property type="component" value="Unplaced"/>
</dbReference>
<dbReference type="SUPFAM" id="SSF49879">
    <property type="entry name" value="SMAD/FHA domain"/>
    <property type="match status" value="1"/>
</dbReference>
<evidence type="ECO:0000313" key="18">
    <source>
        <dbReference type="Proteomes" id="UP000038040"/>
    </source>
</evidence>
<dbReference type="FunFam" id="3.40.850.10:FF:000004">
    <property type="entry name" value="Kinesin-like protein isoform 2"/>
    <property type="match status" value="1"/>
</dbReference>
<dbReference type="GO" id="GO:0008017">
    <property type="term" value="F:microtubule binding"/>
    <property type="evidence" value="ECO:0007669"/>
    <property type="project" value="InterPro"/>
</dbReference>
<dbReference type="Pfam" id="PF12423">
    <property type="entry name" value="KIF1B"/>
    <property type="match status" value="1"/>
</dbReference>
<evidence type="ECO:0000313" key="17">
    <source>
        <dbReference type="EMBL" id="VDN52131.1"/>
    </source>
</evidence>
<evidence type="ECO:0000256" key="8">
    <source>
        <dbReference type="ARBA" id="ARBA00023175"/>
    </source>
</evidence>
<dbReference type="Gene3D" id="6.10.250.2520">
    <property type="match status" value="1"/>
</dbReference>
<evidence type="ECO:0000256" key="6">
    <source>
        <dbReference type="ARBA" id="ARBA00022840"/>
    </source>
</evidence>
<name>A0A158Q5Q7_DRAME</name>
<dbReference type="Pfam" id="PF16183">
    <property type="entry name" value="Kinesin_assoc"/>
    <property type="match status" value="2"/>
</dbReference>
<accession>A0A158Q5Q7</accession>
<sequence>MSSVKVAVRVRPFNARELSNDSKMVIAMTDNTTTIIGGIGAERSHSFNFDYSYWSFNKDDTHYASQQKVYDDLGVEMLDHSFEGYNVCIFAYGQTGSGKSYTMMGKPNDEKEMGIIPRLCNHLFQRIHDNEDPNLQYSVEVSYMEIYCERVRDLLNPSNGGNLRVREHPLLGPYVDDLTKLAVCSYQDIYDLMDEGNKARTVAATNMNSTSSRSHAVFTIVLTQNRHDVSTNLTCEKVSKISLVDLAGSERATSTGAEGQRLKEGANINKSLTTLGLVISKLAEDANKRKGKGKSVIPYRDSVLTWLLRENLGGNSKTAMIAALSPADINFDETLSTLRYADRAKQIVCQAKVNEDPNAKLIRELKEEVNKLRALLETKGIDSEDPMTTKALYSARDHDTIEQLKASEKLIAELNQTWEEKLRKTEEIRRQREDELREMGLATGEDGSTLGVFSPKKLPHLVNLNEDPLMSECLLYYLKEGVTRVGRPEAKNRPDILLSGQLILDEHCRFLNDEGIVYLEPENNAQCFVNGKPVKQATILHTGSRVILGKYHVFRYNDPQEARQSRQNLSTLTSEYSNSSEPLDWKYAQQELLEKQGIDLKAEMEKKMIEMESQYRKEREELELKMIRQTKEYEMRIETLQRQVDLAQSMISSTCSTWDGERLLSSSLLCFEPECKWTADEERIARRTVMKWRYHQFTSVRDDLWGNAIFLKEANAISIELKKKVQFQFTLVTDTMYSPMPPDLLLPGEDLALRPYPKTVVAVQVQDLKNGATHYWSIEKLKNQLASLTHGSSYRMRLEDMRRYYNSDFSEAFTPESPSSCMQQSWLNAMQFNPAFLIPDRQRLEIMREMYQTEGELSPGSPEDPMMDALLGTDPFYDRFPWFRMIGRAFVYLSNLIHNVPLVHKVVIVNERAEVKGHLRVAIEPILHEDMQKQQEKGVQKFVKCDFREEDFIKYAKQSKVNQNSERAVGGKKIKGALDLPNFNEQTNHIWNNYPDHMKQNSEYCFKITVLEAIDISDQYADIFCQFNFLHRHDEAFSTEPMKNSSKCPLVFNHIQNIRVAMTPTFLHYVNHFPIIFEVFGHYRVTSQQFIFERQNSALGRRLSTKLSFQQPSLVISTPVKSKKANIIPNNLNQIHSKYDLLVWFEICELAGNGEYVPAIVDHAQGLPTHGIFLLHQGIQRRLKMTICHEKGDDVKWRDCQELVVGRIRTNPEWNGEDIDVLSLGLFPGTFLEFSMDDRVFFQFEAAWDSSLHNSPLLNKVSNYGEVVYMTLSAYMELENCAQPAVITKDLSMMIYARDSKISAASRFCRSLIGGISKSPEMNRVPGVYELSFKEALDTGSPGAVRRQRRVLDTSSAYVRGEENLGLWRPRGDSLIFEHQFELDKLSRIQQVERVRLFLRLRAKLKFAKKKNNDSNDLPTPVSPCTPKRLIPSEVKFTQKEMNIVRKVIKLIKQRVPMNKDPPTGKIMEQSDHSSSSLTESLTSPSSEKNDLTKPSFEILAKMKSRSNTSLTLSPEGCCDTDSGIKRSMSGSRISNMSLLIPEVTEERVGFVVSKKGYMNFLEEKTQGWVKRWVVVRRPYILLFRDDRDLVIRGVINLANARVEYSEDQQAMLKVPNTFSVCTNHRGFLMQITDGQMYDWLYAINPLLAGEMRSKMGSNAMVPLQ</sequence>
<evidence type="ECO:0000256" key="11">
    <source>
        <dbReference type="PROSITE-ProRule" id="PRU00283"/>
    </source>
</evidence>
<dbReference type="SUPFAM" id="SSF52540">
    <property type="entry name" value="P-loop containing nucleoside triphosphate hydrolases"/>
    <property type="match status" value="1"/>
</dbReference>
<dbReference type="EMBL" id="UYYG01000046">
    <property type="protein sequence ID" value="VDN52131.1"/>
    <property type="molecule type" value="Genomic_DNA"/>
</dbReference>
<dbReference type="PROSITE" id="PS00411">
    <property type="entry name" value="KINESIN_MOTOR_1"/>
    <property type="match status" value="1"/>
</dbReference>
<reference evidence="20" key="1">
    <citation type="submission" date="2016-04" db="UniProtKB">
        <authorList>
            <consortium name="WormBaseParasite"/>
        </authorList>
    </citation>
    <scope>IDENTIFICATION</scope>
</reference>
<evidence type="ECO:0000256" key="3">
    <source>
        <dbReference type="ARBA" id="ARBA00022490"/>
    </source>
</evidence>
<keyword evidence="19" id="KW-1185">Reference proteome</keyword>
<dbReference type="SMART" id="SM00129">
    <property type="entry name" value="KISc"/>
    <property type="match status" value="1"/>
</dbReference>
<dbReference type="GO" id="GO:0051960">
    <property type="term" value="P:regulation of nervous system development"/>
    <property type="evidence" value="ECO:0007669"/>
    <property type="project" value="UniProtKB-ARBA"/>
</dbReference>
<evidence type="ECO:0000256" key="2">
    <source>
        <dbReference type="ARBA" id="ARBA00020751"/>
    </source>
</evidence>
<dbReference type="STRING" id="318479.A0A158Q5Q7"/>
<dbReference type="InterPro" id="IPR022140">
    <property type="entry name" value="Kinesin-like_KIF1-typ"/>
</dbReference>
<dbReference type="GO" id="GO:0010975">
    <property type="term" value="P:regulation of neuron projection development"/>
    <property type="evidence" value="ECO:0007669"/>
    <property type="project" value="UniProtKB-ARBA"/>
</dbReference>
<dbReference type="WBParaSite" id="DME_0000797901-mRNA-1">
    <property type="protein sequence ID" value="DME_0000797901-mRNA-1"/>
    <property type="gene ID" value="DME_0000797901"/>
</dbReference>